<name>A0A517LVS4_9BACT</name>
<feature type="transmembrane region" description="Helical" evidence="7">
    <location>
        <begin position="195"/>
        <end position="218"/>
    </location>
</feature>
<evidence type="ECO:0000256" key="6">
    <source>
        <dbReference type="ARBA" id="ARBA00023136"/>
    </source>
</evidence>
<dbReference type="Gene3D" id="1.20.1250.20">
    <property type="entry name" value="MFS general substrate transporter like domains"/>
    <property type="match status" value="1"/>
</dbReference>
<feature type="transmembrane region" description="Helical" evidence="7">
    <location>
        <begin position="315"/>
        <end position="333"/>
    </location>
</feature>
<feature type="transmembrane region" description="Helical" evidence="7">
    <location>
        <begin position="418"/>
        <end position="437"/>
    </location>
</feature>
<keyword evidence="10" id="KW-1185">Reference proteome</keyword>
<dbReference type="CDD" id="cd06173">
    <property type="entry name" value="MFS_MefA_like"/>
    <property type="match status" value="1"/>
</dbReference>
<gene>
    <name evidence="9" type="primary">lplT</name>
    <name evidence="9" type="ORF">EC9_09040</name>
</gene>
<evidence type="ECO:0000256" key="5">
    <source>
        <dbReference type="ARBA" id="ARBA00022989"/>
    </source>
</evidence>
<dbReference type="Pfam" id="PF07690">
    <property type="entry name" value="MFS_1"/>
    <property type="match status" value="1"/>
</dbReference>
<dbReference type="PANTHER" id="PTHR43266:SF2">
    <property type="entry name" value="MAJOR FACILITATOR SUPERFAMILY (MFS) PROFILE DOMAIN-CONTAINING PROTEIN"/>
    <property type="match status" value="1"/>
</dbReference>
<reference evidence="9 10" key="1">
    <citation type="submission" date="2019-02" db="EMBL/GenBank/DDBJ databases">
        <title>Deep-cultivation of Planctomycetes and their phenomic and genomic characterization uncovers novel biology.</title>
        <authorList>
            <person name="Wiegand S."/>
            <person name="Jogler M."/>
            <person name="Boedeker C."/>
            <person name="Pinto D."/>
            <person name="Vollmers J."/>
            <person name="Rivas-Marin E."/>
            <person name="Kohn T."/>
            <person name="Peeters S.H."/>
            <person name="Heuer A."/>
            <person name="Rast P."/>
            <person name="Oberbeckmann S."/>
            <person name="Bunk B."/>
            <person name="Jeske O."/>
            <person name="Meyerdierks A."/>
            <person name="Storesund J.E."/>
            <person name="Kallscheuer N."/>
            <person name="Luecker S."/>
            <person name="Lage O.M."/>
            <person name="Pohl T."/>
            <person name="Merkel B.J."/>
            <person name="Hornburger P."/>
            <person name="Mueller R.-W."/>
            <person name="Bruemmer F."/>
            <person name="Labrenz M."/>
            <person name="Spormann A.M."/>
            <person name="Op den Camp H."/>
            <person name="Overmann J."/>
            <person name="Amann R."/>
            <person name="Jetten M.S.M."/>
            <person name="Mascher T."/>
            <person name="Medema M.H."/>
            <person name="Devos D.P."/>
            <person name="Kaster A.-K."/>
            <person name="Ovreas L."/>
            <person name="Rohde M."/>
            <person name="Galperin M.Y."/>
            <person name="Jogler C."/>
        </authorList>
    </citation>
    <scope>NUCLEOTIDE SEQUENCE [LARGE SCALE GENOMIC DNA]</scope>
    <source>
        <strain evidence="9 10">EC9</strain>
    </source>
</reference>
<evidence type="ECO:0000256" key="7">
    <source>
        <dbReference type="SAM" id="Phobius"/>
    </source>
</evidence>
<dbReference type="PANTHER" id="PTHR43266">
    <property type="entry name" value="MACROLIDE-EFFLUX PROTEIN"/>
    <property type="match status" value="1"/>
</dbReference>
<dbReference type="EMBL" id="CP036261">
    <property type="protein sequence ID" value="QDS86731.1"/>
    <property type="molecule type" value="Genomic_DNA"/>
</dbReference>
<feature type="transmembrane region" description="Helical" evidence="7">
    <location>
        <begin position="287"/>
        <end position="308"/>
    </location>
</feature>
<dbReference type="InterPro" id="IPR036259">
    <property type="entry name" value="MFS_trans_sf"/>
</dbReference>
<evidence type="ECO:0000313" key="9">
    <source>
        <dbReference type="EMBL" id="QDS86731.1"/>
    </source>
</evidence>
<feature type="transmembrane region" description="Helical" evidence="7">
    <location>
        <begin position="385"/>
        <end position="406"/>
    </location>
</feature>
<evidence type="ECO:0000256" key="4">
    <source>
        <dbReference type="ARBA" id="ARBA00022692"/>
    </source>
</evidence>
<feature type="domain" description="Major facilitator superfamily (MFS) profile" evidence="8">
    <location>
        <begin position="29"/>
        <end position="441"/>
    </location>
</feature>
<feature type="transmembrane region" description="Helical" evidence="7">
    <location>
        <begin position="250"/>
        <end position="271"/>
    </location>
</feature>
<dbReference type="KEGG" id="ruv:EC9_09040"/>
<evidence type="ECO:0000313" key="10">
    <source>
        <dbReference type="Proteomes" id="UP000319557"/>
    </source>
</evidence>
<keyword evidence="4 7" id="KW-0812">Transmembrane</keyword>
<dbReference type="Proteomes" id="UP000319557">
    <property type="component" value="Chromosome"/>
</dbReference>
<dbReference type="GO" id="GO:0022857">
    <property type="term" value="F:transmembrane transporter activity"/>
    <property type="evidence" value="ECO:0007669"/>
    <property type="project" value="InterPro"/>
</dbReference>
<organism evidence="9 10">
    <name type="scientific">Rosistilla ulvae</name>
    <dbReference type="NCBI Taxonomy" id="1930277"/>
    <lineage>
        <taxon>Bacteria</taxon>
        <taxon>Pseudomonadati</taxon>
        <taxon>Planctomycetota</taxon>
        <taxon>Planctomycetia</taxon>
        <taxon>Pirellulales</taxon>
        <taxon>Pirellulaceae</taxon>
        <taxon>Rosistilla</taxon>
    </lineage>
</organism>
<dbReference type="GO" id="GO:0005886">
    <property type="term" value="C:plasma membrane"/>
    <property type="evidence" value="ECO:0007669"/>
    <property type="project" value="UniProtKB-SubCell"/>
</dbReference>
<sequence length="461" mass="49382">MGYGEHIPALPLPPQSQGDPLKSNLIKRGFLSLLAAQFLGAMNDNVLKMLLTFMVIDGAWAGMLGDGGQGIVGICFTIPFILLSGYGGQIADRYSKREVTLWVKIAEVPIALIAMVGFYLGNLWITLLALVALTCQSSFFGPAKYGMIPELVDDTDLSRANGTINMMTNVAVIVGTLLGGVVADRYSPQDASLTPIQWLPGAALLVIAILGLISAVFMPRLEPGDRSMKFDWNPFATYLGSIQEMAQSRFLMVMMAWGYFYLLAGLALLILPEYTVVLGIDRTEASVLLGVMGVAIGVGCAVAGLISGHQINPKLVPIGAAGLVFFFLLLAFVPPTLPDQGPMVRVALSNTAGFVFGAGFFAGFYIIPLQSLLQKLSPDNERGRFLGTANALSFTFLTIASLMYWAIRPMFDDQPQRIFALCAAMMAAGAGFFLWRLRGTGILIGNRPTTAESPTAAEAAE</sequence>
<keyword evidence="6 7" id="KW-0472">Membrane</keyword>
<dbReference type="SUPFAM" id="SSF103473">
    <property type="entry name" value="MFS general substrate transporter"/>
    <property type="match status" value="1"/>
</dbReference>
<feature type="transmembrane region" description="Helical" evidence="7">
    <location>
        <begin position="68"/>
        <end position="87"/>
    </location>
</feature>
<dbReference type="InterPro" id="IPR020846">
    <property type="entry name" value="MFS_dom"/>
</dbReference>
<comment type="subcellular location">
    <subcellularLocation>
        <location evidence="1">Cell membrane</location>
        <topology evidence="1">Multi-pass membrane protein</topology>
    </subcellularLocation>
</comment>
<keyword evidence="2" id="KW-0813">Transport</keyword>
<accession>A0A517LVS4</accession>
<dbReference type="PROSITE" id="PS50850">
    <property type="entry name" value="MFS"/>
    <property type="match status" value="1"/>
</dbReference>
<dbReference type="AlphaFoldDB" id="A0A517LVS4"/>
<protein>
    <submittedName>
        <fullName evidence="9">Lysophospholipid transporter LplT</fullName>
    </submittedName>
</protein>
<feature type="transmembrane region" description="Helical" evidence="7">
    <location>
        <begin position="353"/>
        <end position="373"/>
    </location>
</feature>
<evidence type="ECO:0000256" key="2">
    <source>
        <dbReference type="ARBA" id="ARBA00022448"/>
    </source>
</evidence>
<evidence type="ECO:0000256" key="3">
    <source>
        <dbReference type="ARBA" id="ARBA00022475"/>
    </source>
</evidence>
<proteinExistence type="predicted"/>
<keyword evidence="3" id="KW-1003">Cell membrane</keyword>
<dbReference type="InterPro" id="IPR011701">
    <property type="entry name" value="MFS"/>
</dbReference>
<evidence type="ECO:0000259" key="8">
    <source>
        <dbReference type="PROSITE" id="PS50850"/>
    </source>
</evidence>
<feature type="transmembrane region" description="Helical" evidence="7">
    <location>
        <begin position="164"/>
        <end position="183"/>
    </location>
</feature>
<evidence type="ECO:0000256" key="1">
    <source>
        <dbReference type="ARBA" id="ARBA00004651"/>
    </source>
</evidence>
<keyword evidence="5 7" id="KW-1133">Transmembrane helix</keyword>